<dbReference type="GO" id="GO:0016020">
    <property type="term" value="C:membrane"/>
    <property type="evidence" value="ECO:0007669"/>
    <property type="project" value="UniProtKB-SubCell"/>
</dbReference>
<evidence type="ECO:0000313" key="7">
    <source>
        <dbReference type="EMBL" id="RDL38767.1"/>
    </source>
</evidence>
<dbReference type="PANTHER" id="PTHR31465:SF15">
    <property type="entry name" value="LIPID TRANSPORTER ATNI-RELATED"/>
    <property type="match status" value="1"/>
</dbReference>
<proteinExistence type="predicted"/>
<dbReference type="InterPro" id="IPR007568">
    <property type="entry name" value="RTA1"/>
</dbReference>
<feature type="transmembrane region" description="Helical" evidence="5">
    <location>
        <begin position="103"/>
        <end position="128"/>
    </location>
</feature>
<dbReference type="PANTHER" id="PTHR31465">
    <property type="entry name" value="PROTEIN RTA1-RELATED"/>
    <property type="match status" value="1"/>
</dbReference>
<keyword evidence="2 5" id="KW-0812">Transmembrane</keyword>
<feature type="signal peptide" evidence="6">
    <location>
        <begin position="1"/>
        <end position="19"/>
    </location>
</feature>
<dbReference type="AlphaFoldDB" id="A0A370TTA9"/>
<dbReference type="OrthoDB" id="5384040at2759"/>
<feature type="chain" id="PRO_5016730034" description="RTA1-domain-containing protein" evidence="6">
    <location>
        <begin position="20"/>
        <end position="409"/>
    </location>
</feature>
<keyword evidence="8" id="KW-1185">Reference proteome</keyword>
<keyword evidence="4 5" id="KW-0472">Membrane</keyword>
<evidence type="ECO:0000256" key="5">
    <source>
        <dbReference type="SAM" id="Phobius"/>
    </source>
</evidence>
<keyword evidence="6" id="KW-0732">Signal</keyword>
<feature type="transmembrane region" description="Helical" evidence="5">
    <location>
        <begin position="167"/>
        <end position="188"/>
    </location>
</feature>
<protein>
    <recommendedName>
        <fullName evidence="9">RTA1-domain-containing protein</fullName>
    </recommendedName>
</protein>
<feature type="transmembrane region" description="Helical" evidence="5">
    <location>
        <begin position="244"/>
        <end position="266"/>
    </location>
</feature>
<organism evidence="7 8">
    <name type="scientific">Venustampulla echinocandica</name>
    <dbReference type="NCBI Taxonomy" id="2656787"/>
    <lineage>
        <taxon>Eukaryota</taxon>
        <taxon>Fungi</taxon>
        <taxon>Dikarya</taxon>
        <taxon>Ascomycota</taxon>
        <taxon>Pezizomycotina</taxon>
        <taxon>Leotiomycetes</taxon>
        <taxon>Helotiales</taxon>
        <taxon>Pleuroascaceae</taxon>
        <taxon>Venustampulla</taxon>
    </lineage>
</organism>
<comment type="subcellular location">
    <subcellularLocation>
        <location evidence="1">Membrane</location>
        <topology evidence="1">Multi-pass membrane protein</topology>
    </subcellularLocation>
</comment>
<dbReference type="STRING" id="2656787.A0A370TTA9"/>
<reference evidence="7 8" key="1">
    <citation type="journal article" date="2018" name="IMA Fungus">
        <title>IMA Genome-F 9: Draft genome sequence of Annulohypoxylon stygium, Aspergillus mulundensis, Berkeleyomyces basicola (syn. Thielaviopsis basicola), Ceratocystis smalleyi, two Cercospora beticola strains, Coleophoma cylindrospora, Fusarium fracticaudum, Phialophora cf. hyalina, and Morchella septimelata.</title>
        <authorList>
            <person name="Wingfield B.D."/>
            <person name="Bills G.F."/>
            <person name="Dong Y."/>
            <person name="Huang W."/>
            <person name="Nel W.J."/>
            <person name="Swalarsk-Parry B.S."/>
            <person name="Vaghefi N."/>
            <person name="Wilken P.M."/>
            <person name="An Z."/>
            <person name="de Beer Z.W."/>
            <person name="De Vos L."/>
            <person name="Chen L."/>
            <person name="Duong T.A."/>
            <person name="Gao Y."/>
            <person name="Hammerbacher A."/>
            <person name="Kikkert J.R."/>
            <person name="Li Y."/>
            <person name="Li H."/>
            <person name="Li K."/>
            <person name="Li Q."/>
            <person name="Liu X."/>
            <person name="Ma X."/>
            <person name="Naidoo K."/>
            <person name="Pethybridge S.J."/>
            <person name="Sun J."/>
            <person name="Steenkamp E.T."/>
            <person name="van der Nest M.A."/>
            <person name="van Wyk S."/>
            <person name="Wingfield M.J."/>
            <person name="Xiong C."/>
            <person name="Yue Q."/>
            <person name="Zhang X."/>
        </authorList>
    </citation>
    <scope>NUCLEOTIDE SEQUENCE [LARGE SCALE GENOMIC DNA]</scope>
    <source>
        <strain evidence="7 8">BP 5553</strain>
    </source>
</reference>
<gene>
    <name evidence="7" type="ORF">BP5553_03107</name>
</gene>
<name>A0A370TTA9_9HELO</name>
<dbReference type="Pfam" id="PF04479">
    <property type="entry name" value="RTA1"/>
    <property type="match status" value="1"/>
</dbReference>
<comment type="caution">
    <text evidence="7">The sequence shown here is derived from an EMBL/GenBank/DDBJ whole genome shotgun (WGS) entry which is preliminary data.</text>
</comment>
<dbReference type="GeneID" id="43595956"/>
<feature type="transmembrane region" description="Helical" evidence="5">
    <location>
        <begin position="209"/>
        <end position="232"/>
    </location>
</feature>
<evidence type="ECO:0000256" key="4">
    <source>
        <dbReference type="ARBA" id="ARBA00023136"/>
    </source>
</evidence>
<evidence type="ECO:0000256" key="2">
    <source>
        <dbReference type="ARBA" id="ARBA00022692"/>
    </source>
</evidence>
<evidence type="ECO:0008006" key="9">
    <source>
        <dbReference type="Google" id="ProtNLM"/>
    </source>
</evidence>
<evidence type="ECO:0000313" key="8">
    <source>
        <dbReference type="Proteomes" id="UP000254866"/>
    </source>
</evidence>
<dbReference type="EMBL" id="NPIC01000002">
    <property type="protein sequence ID" value="RDL38767.1"/>
    <property type="molecule type" value="Genomic_DNA"/>
</dbReference>
<feature type="transmembrane region" description="Helical" evidence="5">
    <location>
        <begin position="293"/>
        <end position="312"/>
    </location>
</feature>
<keyword evidence="3 5" id="KW-1133">Transmembrane helix</keyword>
<evidence type="ECO:0000256" key="3">
    <source>
        <dbReference type="ARBA" id="ARBA00022989"/>
    </source>
</evidence>
<accession>A0A370TTA9</accession>
<feature type="transmembrane region" description="Helical" evidence="5">
    <location>
        <begin position="332"/>
        <end position="351"/>
    </location>
</feature>
<sequence>MNLLSHVLFLVASGTAANAFILSTPYRTPTPTLLPRDNSPSTTAAPTGYFMTTKYQTIDGVTQDHVTISPVTITLVIPTCIHTTTPDKNGYVPPGTCGALYNYYPSLVGATITAAVFGVLTGLHIWLAAKWKAKYCWVLIMGTIWETLSFIFRSISTRNQQSVGLELMSSLFVLLAPLWINAHCYITLSHLLYTVHPTRSILHIPAQTLSIIFVILDFASFVIQLIGGSYASPTAPENTVMKGIHIYMGGIGIQQFFIVLFIGLTVKFHIEMIALEKTSAGNIIGGRRDWKKLLYAIYASLCLVTIRIIFRFVQYNSGNDPATHPLIGQEVYLYILEALPMMGAVACFIIVHPGGIVDAHMPGIWQAMKRSLCGRRRVNRGRREAVEEDNQELTTGKYVELEGSPYGRR</sequence>
<evidence type="ECO:0000256" key="6">
    <source>
        <dbReference type="SAM" id="SignalP"/>
    </source>
</evidence>
<evidence type="ECO:0000256" key="1">
    <source>
        <dbReference type="ARBA" id="ARBA00004141"/>
    </source>
</evidence>
<dbReference type="RefSeq" id="XP_031871423.1">
    <property type="nucleotide sequence ID" value="XM_032011730.1"/>
</dbReference>
<dbReference type="Proteomes" id="UP000254866">
    <property type="component" value="Unassembled WGS sequence"/>
</dbReference>
<feature type="transmembrane region" description="Helical" evidence="5">
    <location>
        <begin position="135"/>
        <end position="155"/>
    </location>
</feature>